<dbReference type="SUPFAM" id="SSF55298">
    <property type="entry name" value="YjgF-like"/>
    <property type="match status" value="1"/>
</dbReference>
<accession>A0A3E1EWS9</accession>
<evidence type="ECO:0000313" key="3">
    <source>
        <dbReference type="Proteomes" id="UP000257127"/>
    </source>
</evidence>
<dbReference type="PANTHER" id="PTHR11803">
    <property type="entry name" value="2-IMINOBUTANOATE/2-IMINOPROPANOATE DEAMINASE RIDA"/>
    <property type="match status" value="1"/>
</dbReference>
<organism evidence="2 3">
    <name type="scientific">Brumimicrobium aurantiacum</name>
    <dbReference type="NCBI Taxonomy" id="1737063"/>
    <lineage>
        <taxon>Bacteria</taxon>
        <taxon>Pseudomonadati</taxon>
        <taxon>Bacteroidota</taxon>
        <taxon>Flavobacteriia</taxon>
        <taxon>Flavobacteriales</taxon>
        <taxon>Crocinitomicaceae</taxon>
        <taxon>Brumimicrobium</taxon>
    </lineage>
</organism>
<dbReference type="AlphaFoldDB" id="A0A3E1EWS9"/>
<dbReference type="NCBIfam" id="TIGR00004">
    <property type="entry name" value="Rid family detoxifying hydrolase"/>
    <property type="match status" value="1"/>
</dbReference>
<dbReference type="CDD" id="cd00448">
    <property type="entry name" value="YjgF_YER057c_UK114_family"/>
    <property type="match status" value="1"/>
</dbReference>
<comment type="similarity">
    <text evidence="1">Belongs to the RutC family.</text>
</comment>
<evidence type="ECO:0000256" key="1">
    <source>
        <dbReference type="ARBA" id="ARBA00010552"/>
    </source>
</evidence>
<dbReference type="GO" id="GO:0005829">
    <property type="term" value="C:cytosol"/>
    <property type="evidence" value="ECO:0007669"/>
    <property type="project" value="TreeGrafter"/>
</dbReference>
<dbReference type="InterPro" id="IPR006175">
    <property type="entry name" value="YjgF/YER057c/UK114"/>
</dbReference>
<evidence type="ECO:0000313" key="2">
    <source>
        <dbReference type="EMBL" id="RFC54015.1"/>
    </source>
</evidence>
<proteinExistence type="inferred from homology"/>
<dbReference type="InterPro" id="IPR006056">
    <property type="entry name" value="RidA"/>
</dbReference>
<dbReference type="EMBL" id="QURB01000006">
    <property type="protein sequence ID" value="RFC54015.1"/>
    <property type="molecule type" value="Genomic_DNA"/>
</dbReference>
<dbReference type="PANTHER" id="PTHR11803:SF58">
    <property type="entry name" value="PROTEIN HMF1-RELATED"/>
    <property type="match status" value="1"/>
</dbReference>
<comment type="caution">
    <text evidence="2">The sequence shown here is derived from an EMBL/GenBank/DDBJ whole genome shotgun (WGS) entry which is preliminary data.</text>
</comment>
<sequence>MKKVITIPNAPAPIGPYSQAILKNDTLYVSGQIPLDPKSGELRIDNIQQATKQVLENIKALVETAGFEMTDVVKCSIFLKSLDDFSEVNDVYATYFTTEAPARETVEVSKLPMDVPVEISCIAIR</sequence>
<dbReference type="FunFam" id="3.30.1330.40:FF:000001">
    <property type="entry name" value="L-PSP family endoribonuclease"/>
    <property type="match status" value="1"/>
</dbReference>
<dbReference type="GO" id="GO:0019239">
    <property type="term" value="F:deaminase activity"/>
    <property type="evidence" value="ECO:0007669"/>
    <property type="project" value="TreeGrafter"/>
</dbReference>
<dbReference type="OrthoDB" id="9803101at2"/>
<gene>
    <name evidence="2" type="ORF">DXU93_10775</name>
</gene>
<dbReference type="RefSeq" id="WP_116881296.1">
    <property type="nucleotide sequence ID" value="NZ_QURB01000006.1"/>
</dbReference>
<reference evidence="2 3" key="1">
    <citation type="submission" date="2018-08" db="EMBL/GenBank/DDBJ databases">
        <title>The draft genome squence of Brumimicrobium sp. N62.</title>
        <authorList>
            <person name="Du Z.-J."/>
            <person name="Luo H.-R."/>
        </authorList>
    </citation>
    <scope>NUCLEOTIDE SEQUENCE [LARGE SCALE GENOMIC DNA]</scope>
    <source>
        <strain evidence="2 3">N62</strain>
    </source>
</reference>
<dbReference type="Proteomes" id="UP000257127">
    <property type="component" value="Unassembled WGS sequence"/>
</dbReference>
<dbReference type="Gene3D" id="3.30.1330.40">
    <property type="entry name" value="RutC-like"/>
    <property type="match status" value="1"/>
</dbReference>
<dbReference type="Pfam" id="PF01042">
    <property type="entry name" value="Ribonuc_L-PSP"/>
    <property type="match status" value="1"/>
</dbReference>
<keyword evidence="3" id="KW-1185">Reference proteome</keyword>
<dbReference type="InterPro" id="IPR035959">
    <property type="entry name" value="RutC-like_sf"/>
</dbReference>
<protein>
    <submittedName>
        <fullName evidence="2">RidA family protein</fullName>
    </submittedName>
</protein>
<name>A0A3E1EWS9_9FLAO</name>